<name>A0A8H7V7C5_9FUNG</name>
<protein>
    <submittedName>
        <fullName evidence="1">Uncharacterized protein</fullName>
    </submittedName>
</protein>
<dbReference type="Proteomes" id="UP000603453">
    <property type="component" value="Unassembled WGS sequence"/>
</dbReference>
<accession>A0A8H7V7C5</accession>
<comment type="caution">
    <text evidence="1">The sequence shown here is derived from an EMBL/GenBank/DDBJ whole genome shotgun (WGS) entry which is preliminary data.</text>
</comment>
<proteinExistence type="predicted"/>
<organism evidence="1 2">
    <name type="scientific">Mucor saturninus</name>
    <dbReference type="NCBI Taxonomy" id="64648"/>
    <lineage>
        <taxon>Eukaryota</taxon>
        <taxon>Fungi</taxon>
        <taxon>Fungi incertae sedis</taxon>
        <taxon>Mucoromycota</taxon>
        <taxon>Mucoromycotina</taxon>
        <taxon>Mucoromycetes</taxon>
        <taxon>Mucorales</taxon>
        <taxon>Mucorineae</taxon>
        <taxon>Mucoraceae</taxon>
        <taxon>Mucor</taxon>
    </lineage>
</organism>
<keyword evidence="2" id="KW-1185">Reference proteome</keyword>
<evidence type="ECO:0000313" key="2">
    <source>
        <dbReference type="Proteomes" id="UP000603453"/>
    </source>
</evidence>
<sequence>MSLNDKVLKSDHSFKVACHMGKINGEPTFSALYTSLNEYEEIRRQLIAPSKALTHLLSPFKLFDRNFLEDVLPSLLENVSRSTTSQTDLIFNSEQDVELEDLKIPEMMNMLVHSNVARNHATFNTRPRRTEVAMNEVSLVKICYENQVNLFRTSDFSEADLPRSLKQLLECVRSKKKFSSNNTGPRLTDSVLVDLNCNIISSEFGARNREDIMHKSRYSPWVIQGKNMMRLYLDHNPVKNHTIHHIEKLPVDFMETLGITALDTSFLTRYAMKPSLESQVPEHLSTEMVKQKLLQLSFLPIVNFRSQVPIHTKEEVILYNKLISTRKEELLFNRHSKFPDFDAFTKLWSSFADGVKIYYKKPEHIKLYDNKQIDASVFTNTTLLNENIHNTVKNALIQSSRIINPVTSSKAPTPINHYSSQQRSSRKLLFFDYTTS</sequence>
<dbReference type="EMBL" id="JAEPRD010000013">
    <property type="protein sequence ID" value="KAG2209930.1"/>
    <property type="molecule type" value="Genomic_DNA"/>
</dbReference>
<evidence type="ECO:0000313" key="1">
    <source>
        <dbReference type="EMBL" id="KAG2209930.1"/>
    </source>
</evidence>
<dbReference type="AlphaFoldDB" id="A0A8H7V7C5"/>
<reference evidence="1" key="1">
    <citation type="submission" date="2020-12" db="EMBL/GenBank/DDBJ databases">
        <title>Metabolic potential, ecology and presence of endohyphal bacteria is reflected in genomic diversity of Mucoromycotina.</title>
        <authorList>
            <person name="Muszewska A."/>
            <person name="Okrasinska A."/>
            <person name="Steczkiewicz K."/>
            <person name="Drgas O."/>
            <person name="Orlowska M."/>
            <person name="Perlinska-Lenart U."/>
            <person name="Aleksandrzak-Piekarczyk T."/>
            <person name="Szatraj K."/>
            <person name="Zielenkiewicz U."/>
            <person name="Pilsyk S."/>
            <person name="Malc E."/>
            <person name="Mieczkowski P."/>
            <person name="Kruszewska J.S."/>
            <person name="Biernat P."/>
            <person name="Pawlowska J."/>
        </authorList>
    </citation>
    <scope>NUCLEOTIDE SEQUENCE</scope>
    <source>
        <strain evidence="1">WA0000017839</strain>
    </source>
</reference>
<dbReference type="OrthoDB" id="2278185at2759"/>
<gene>
    <name evidence="1" type="ORF">INT47_003365</name>
</gene>